<evidence type="ECO:0000313" key="8">
    <source>
        <dbReference type="EMBL" id="TVU43109.1"/>
    </source>
</evidence>
<feature type="transmembrane region" description="Helical" evidence="7">
    <location>
        <begin position="156"/>
        <end position="176"/>
    </location>
</feature>
<dbReference type="InterPro" id="IPR045262">
    <property type="entry name" value="STP/PLT_plant"/>
</dbReference>
<keyword evidence="4 7" id="KW-0812">Transmembrane</keyword>
<proteinExistence type="inferred from homology"/>
<keyword evidence="5 7" id="KW-1133">Transmembrane helix</keyword>
<dbReference type="Pfam" id="PF00083">
    <property type="entry name" value="Sugar_tr"/>
    <property type="match status" value="1"/>
</dbReference>
<dbReference type="OrthoDB" id="6339427at2759"/>
<dbReference type="Proteomes" id="UP000324897">
    <property type="component" value="Unassembled WGS sequence"/>
</dbReference>
<dbReference type="InterPro" id="IPR036259">
    <property type="entry name" value="MFS_trans_sf"/>
</dbReference>
<dbReference type="PANTHER" id="PTHR23500">
    <property type="entry name" value="SOLUTE CARRIER FAMILY 2, FACILITATED GLUCOSE TRANSPORTER"/>
    <property type="match status" value="1"/>
</dbReference>
<protein>
    <submittedName>
        <fullName evidence="8">Uncharacterized protein</fullName>
    </submittedName>
</protein>
<reference evidence="8 9" key="1">
    <citation type="journal article" date="2019" name="Sci. Rep.">
        <title>A high-quality genome of Eragrostis curvula grass provides insights into Poaceae evolution and supports new strategies to enhance forage quality.</title>
        <authorList>
            <person name="Carballo J."/>
            <person name="Santos B.A.C.M."/>
            <person name="Zappacosta D."/>
            <person name="Garbus I."/>
            <person name="Selva J.P."/>
            <person name="Gallo C.A."/>
            <person name="Diaz A."/>
            <person name="Albertini E."/>
            <person name="Caccamo M."/>
            <person name="Echenique V."/>
        </authorList>
    </citation>
    <scope>NUCLEOTIDE SEQUENCE [LARGE SCALE GENOMIC DNA]</scope>
    <source>
        <strain evidence="9">cv. Victoria</strain>
        <tissue evidence="8">Leaf</tissue>
    </source>
</reference>
<evidence type="ECO:0000256" key="3">
    <source>
        <dbReference type="ARBA" id="ARBA00022448"/>
    </source>
</evidence>
<dbReference type="GO" id="GO:0016020">
    <property type="term" value="C:membrane"/>
    <property type="evidence" value="ECO:0007669"/>
    <property type="project" value="UniProtKB-SubCell"/>
</dbReference>
<evidence type="ECO:0000256" key="5">
    <source>
        <dbReference type="ARBA" id="ARBA00022989"/>
    </source>
</evidence>
<evidence type="ECO:0000256" key="1">
    <source>
        <dbReference type="ARBA" id="ARBA00004370"/>
    </source>
</evidence>
<evidence type="ECO:0000256" key="6">
    <source>
        <dbReference type="ARBA" id="ARBA00023136"/>
    </source>
</evidence>
<sequence length="197" mass="20934">MPESPRWLVLRGATRRGSISRYSCAYEADLRLEDVKQAGEHSQRVEGPGRPAVAERVPGPRLVHFFHHASGVEAVVLYSVPLVRVQEIKPAWPPTPPTTALATTVAVGVARKGFIVVGALSTDRAGDSAGDCALPLASTAIVTIALASLAQALHALATAACVVSVLTFVTAFSVGLGPTYIQREPWHGDEHGDMRPW</sequence>
<dbReference type="EMBL" id="RWGY01000005">
    <property type="protein sequence ID" value="TVU43109.1"/>
    <property type="molecule type" value="Genomic_DNA"/>
</dbReference>
<organism evidence="8 9">
    <name type="scientific">Eragrostis curvula</name>
    <name type="common">weeping love grass</name>
    <dbReference type="NCBI Taxonomy" id="38414"/>
    <lineage>
        <taxon>Eukaryota</taxon>
        <taxon>Viridiplantae</taxon>
        <taxon>Streptophyta</taxon>
        <taxon>Embryophyta</taxon>
        <taxon>Tracheophyta</taxon>
        <taxon>Spermatophyta</taxon>
        <taxon>Magnoliopsida</taxon>
        <taxon>Liliopsida</taxon>
        <taxon>Poales</taxon>
        <taxon>Poaceae</taxon>
        <taxon>PACMAD clade</taxon>
        <taxon>Chloridoideae</taxon>
        <taxon>Eragrostideae</taxon>
        <taxon>Eragrostidinae</taxon>
        <taxon>Eragrostis</taxon>
    </lineage>
</organism>
<dbReference type="Gramene" id="TVU43109">
    <property type="protein sequence ID" value="TVU43109"/>
    <property type="gene ID" value="EJB05_09548"/>
</dbReference>
<accession>A0A5J9W434</accession>
<evidence type="ECO:0000313" key="9">
    <source>
        <dbReference type="Proteomes" id="UP000324897"/>
    </source>
</evidence>
<evidence type="ECO:0000256" key="4">
    <source>
        <dbReference type="ARBA" id="ARBA00022692"/>
    </source>
</evidence>
<evidence type="ECO:0000256" key="2">
    <source>
        <dbReference type="ARBA" id="ARBA00010992"/>
    </source>
</evidence>
<gene>
    <name evidence="8" type="ORF">EJB05_09548</name>
</gene>
<feature type="non-terminal residue" evidence="8">
    <location>
        <position position="1"/>
    </location>
</feature>
<keyword evidence="6 7" id="KW-0472">Membrane</keyword>
<dbReference type="GO" id="GO:0015144">
    <property type="term" value="F:carbohydrate transmembrane transporter activity"/>
    <property type="evidence" value="ECO:0007669"/>
    <property type="project" value="InterPro"/>
</dbReference>
<name>A0A5J9W434_9POAL</name>
<comment type="similarity">
    <text evidence="2">Belongs to the major facilitator superfamily. Sugar transporter (TC 2.A.1.1) family.</text>
</comment>
<dbReference type="PANTHER" id="PTHR23500:SF17">
    <property type="entry name" value="POLYOL TRANSPORTER 2-RELATED"/>
    <property type="match status" value="1"/>
</dbReference>
<evidence type="ECO:0000256" key="7">
    <source>
        <dbReference type="SAM" id="Phobius"/>
    </source>
</evidence>
<dbReference type="AlphaFoldDB" id="A0A5J9W434"/>
<comment type="subcellular location">
    <subcellularLocation>
        <location evidence="1">Membrane</location>
    </subcellularLocation>
</comment>
<comment type="caution">
    <text evidence="8">The sequence shown here is derived from an EMBL/GenBank/DDBJ whole genome shotgun (WGS) entry which is preliminary data.</text>
</comment>
<keyword evidence="9" id="KW-1185">Reference proteome</keyword>
<dbReference type="InterPro" id="IPR005828">
    <property type="entry name" value="MFS_sugar_transport-like"/>
</dbReference>
<dbReference type="Gene3D" id="1.20.1250.20">
    <property type="entry name" value="MFS general substrate transporter like domains"/>
    <property type="match status" value="1"/>
</dbReference>
<keyword evidence="3" id="KW-0813">Transport</keyword>